<evidence type="ECO:0000256" key="6">
    <source>
        <dbReference type="ARBA" id="ARBA00022692"/>
    </source>
</evidence>
<keyword evidence="4" id="KW-1003">Cell membrane</keyword>
<feature type="transmembrane region" description="Helical" evidence="9">
    <location>
        <begin position="920"/>
        <end position="943"/>
    </location>
</feature>
<feature type="transmembrane region" description="Helical" evidence="9">
    <location>
        <begin position="471"/>
        <end position="498"/>
    </location>
</feature>
<dbReference type="EMBL" id="JACHVB010000013">
    <property type="protein sequence ID" value="MBC2593430.1"/>
    <property type="molecule type" value="Genomic_DNA"/>
</dbReference>
<dbReference type="GO" id="GO:0042910">
    <property type="term" value="F:xenobiotic transmembrane transporter activity"/>
    <property type="evidence" value="ECO:0007669"/>
    <property type="project" value="TreeGrafter"/>
</dbReference>
<keyword evidence="7 9" id="KW-1133">Transmembrane helix</keyword>
<comment type="similarity">
    <text evidence="2">Belongs to the resistance-nodulation-cell division (RND) (TC 2.A.6) family.</text>
</comment>
<evidence type="ECO:0000256" key="5">
    <source>
        <dbReference type="ARBA" id="ARBA00022519"/>
    </source>
</evidence>
<feature type="transmembrane region" description="Helical" evidence="9">
    <location>
        <begin position="342"/>
        <end position="361"/>
    </location>
</feature>
<feature type="transmembrane region" description="Helical" evidence="9">
    <location>
        <begin position="890"/>
        <end position="914"/>
    </location>
</feature>
<protein>
    <submittedName>
        <fullName evidence="11">Multidrug efflux RND transporter permease subunit</fullName>
    </submittedName>
</protein>
<dbReference type="RefSeq" id="WP_185674435.1">
    <property type="nucleotide sequence ID" value="NZ_JACHVB010000013.1"/>
</dbReference>
<dbReference type="SUPFAM" id="SSF82866">
    <property type="entry name" value="Multidrug efflux transporter AcrB transmembrane domain"/>
    <property type="match status" value="2"/>
</dbReference>
<feature type="transmembrane region" description="Helical" evidence="9">
    <location>
        <begin position="12"/>
        <end position="33"/>
    </location>
</feature>
<reference evidence="11 12" key="1">
    <citation type="submission" date="2020-07" db="EMBL/GenBank/DDBJ databases">
        <authorList>
            <person name="Feng X."/>
        </authorList>
    </citation>
    <scope>NUCLEOTIDE SEQUENCE [LARGE SCALE GENOMIC DNA]</scope>
    <source>
        <strain evidence="11 12">JCM31066</strain>
    </source>
</reference>
<dbReference type="SUPFAM" id="SSF82714">
    <property type="entry name" value="Multidrug efflux transporter AcrB TolC docking domain, DN and DC subdomains"/>
    <property type="match status" value="2"/>
</dbReference>
<evidence type="ECO:0000256" key="7">
    <source>
        <dbReference type="ARBA" id="ARBA00022989"/>
    </source>
</evidence>
<keyword evidence="12" id="KW-1185">Reference proteome</keyword>
<evidence type="ECO:0000256" key="1">
    <source>
        <dbReference type="ARBA" id="ARBA00004429"/>
    </source>
</evidence>
<dbReference type="GO" id="GO:0015562">
    <property type="term" value="F:efflux transmembrane transporter activity"/>
    <property type="evidence" value="ECO:0007669"/>
    <property type="project" value="InterPro"/>
</dbReference>
<dbReference type="SUPFAM" id="SSF82693">
    <property type="entry name" value="Multidrug efflux transporter AcrB pore domain, PN1, PN2, PC1 and PC2 subdomains"/>
    <property type="match status" value="4"/>
</dbReference>
<feature type="domain" description="SSD" evidence="10">
    <location>
        <begin position="333"/>
        <end position="496"/>
    </location>
</feature>
<dbReference type="Proteomes" id="UP000546464">
    <property type="component" value="Unassembled WGS sequence"/>
</dbReference>
<dbReference type="PRINTS" id="PR00702">
    <property type="entry name" value="ACRIFLAVINRP"/>
</dbReference>
<dbReference type="NCBIfam" id="TIGR00915">
    <property type="entry name" value="2A0602"/>
    <property type="match status" value="1"/>
</dbReference>
<dbReference type="PROSITE" id="PS50156">
    <property type="entry name" value="SSD"/>
    <property type="match status" value="1"/>
</dbReference>
<dbReference type="GO" id="GO:0005886">
    <property type="term" value="C:plasma membrane"/>
    <property type="evidence" value="ECO:0007669"/>
    <property type="project" value="UniProtKB-SubCell"/>
</dbReference>
<feature type="transmembrane region" description="Helical" evidence="9">
    <location>
        <begin position="394"/>
        <end position="418"/>
    </location>
</feature>
<evidence type="ECO:0000256" key="2">
    <source>
        <dbReference type="ARBA" id="ARBA00010942"/>
    </source>
</evidence>
<evidence type="ECO:0000313" key="12">
    <source>
        <dbReference type="Proteomes" id="UP000546464"/>
    </source>
</evidence>
<evidence type="ECO:0000256" key="9">
    <source>
        <dbReference type="SAM" id="Phobius"/>
    </source>
</evidence>
<dbReference type="PANTHER" id="PTHR32063">
    <property type="match status" value="1"/>
</dbReference>
<dbReference type="Gene3D" id="3.30.2090.10">
    <property type="entry name" value="Multidrug efflux transporter AcrB TolC docking domain, DN and DC subdomains"/>
    <property type="match status" value="2"/>
</dbReference>
<proteinExistence type="inferred from homology"/>
<dbReference type="PANTHER" id="PTHR32063:SF11">
    <property type="entry name" value="CATION OR DRUG EFFLUX SYSTEM PROTEIN"/>
    <property type="match status" value="1"/>
</dbReference>
<feature type="transmembrane region" description="Helical" evidence="9">
    <location>
        <begin position="439"/>
        <end position="459"/>
    </location>
</feature>
<dbReference type="FunFam" id="1.20.1640.10:FF:000001">
    <property type="entry name" value="Efflux pump membrane transporter"/>
    <property type="match status" value="1"/>
</dbReference>
<dbReference type="Gene3D" id="1.20.1640.10">
    <property type="entry name" value="Multidrug efflux transporter AcrB transmembrane domain"/>
    <property type="match status" value="2"/>
</dbReference>
<keyword evidence="5" id="KW-0997">Cell inner membrane</keyword>
<comment type="caution">
    <text evidence="11">The sequence shown here is derived from an EMBL/GenBank/DDBJ whole genome shotgun (WGS) entry which is preliminary data.</text>
</comment>
<organism evidence="11 12">
    <name type="scientific">Ruficoccus amylovorans</name>
    <dbReference type="NCBI Taxonomy" id="1804625"/>
    <lineage>
        <taxon>Bacteria</taxon>
        <taxon>Pseudomonadati</taxon>
        <taxon>Verrucomicrobiota</taxon>
        <taxon>Opitutia</taxon>
        <taxon>Puniceicoccales</taxon>
        <taxon>Cerasicoccaceae</taxon>
        <taxon>Ruficoccus</taxon>
    </lineage>
</organism>
<comment type="subcellular location">
    <subcellularLocation>
        <location evidence="1">Cell inner membrane</location>
        <topology evidence="1">Multi-pass membrane protein</topology>
    </subcellularLocation>
</comment>
<keyword evidence="6 9" id="KW-0812">Transmembrane</keyword>
<dbReference type="Gene3D" id="3.30.70.1440">
    <property type="entry name" value="Multidrug efflux transporter AcrB pore domain"/>
    <property type="match status" value="1"/>
</dbReference>
<dbReference type="InterPro" id="IPR001036">
    <property type="entry name" value="Acrflvin-R"/>
</dbReference>
<dbReference type="Gene3D" id="3.30.70.1320">
    <property type="entry name" value="Multidrug efflux transporter AcrB pore domain like"/>
    <property type="match status" value="1"/>
</dbReference>
<dbReference type="Pfam" id="PF00873">
    <property type="entry name" value="ACR_tran"/>
    <property type="match status" value="1"/>
</dbReference>
<gene>
    <name evidence="11" type="ORF">H5P28_04070</name>
</gene>
<dbReference type="InterPro" id="IPR004764">
    <property type="entry name" value="MdtF-like"/>
</dbReference>
<evidence type="ECO:0000256" key="4">
    <source>
        <dbReference type="ARBA" id="ARBA00022475"/>
    </source>
</evidence>
<sequence length="1053" mass="113035">MFSHFFIRRPIFAAVLSIVIMLLGGFALLSLPVERYPDIAPPSVQVTANYPGADAQTVADTVASPIEQEVNGVENMIYMSSTCANDGSMTLTISFATGTDVDMSQVLVQNRVSKALSQLPEEVQRLGVQVDKQMKDANLYLALISPDGRYDDIFLANYVNLYIKDELARVPGVGKVQTFGAEKFSMRLWLDPDKMTARKVSVTEVINAVKEQNVQVAAGTIGEPPAPPGQQFQYTINVKGRLADPEEFANIIIRTGTGGEVLRLGDVARVELGAENYKLQAQLNGQPACAMGIYQVPGANALAVAEGVKAKVDDLTGNFPDGIDMVVVYDNTRMIVASMEEVVVTLFMTLILVVLVVYIFLQSFRATLIPTLTIPVSLIGTFGAMALMGFSINLLTLFGLILVIGIVVDDAIVVVENCSRHLEEGMSPKDAAFLTMTEVSGPVIATTLVLLAVFVPTAFMGGITGILFQQFALTISVATLFSSINALTLSPALCGVLLRKSSGRVNWFFRLFNTGMDKTTNGYHAAVRAFMRKAALGVLLFVGMVVLAGWGYVRLPTGFVPQEDEGYCILSVQLPDAASLQRTASVMDQVNKIVADTPGVQNTLTISGFSLLDGAASSNMAFSIAVFKDWSERPPEEHQNAILMSINRRLSRLMDALAFAFPTPSLPGLGLTGGFTLMLQDRGGVGLETLEQVADTFIEDGNSQSAITGMSTTFRANVPQLFVNIDREQVKNRGLSLTSVFDAMQTYLGSSYINDFTRYNRVFKVKAQAEPDARSVPDDIGKLEILAPDGQMTPIAGLIEVSEILGPQTITRYNLYPSVKILGNNAPGYSSGQAMTVVENMAAQKLPNSMGYEWTDLSYQQQTASGGTVIIFALAIILVYLVLAAQYESWTLPLSVCLSVPTALLGAVAALMIRGYDNNLYTQIGVVLLIGLSTKSAILIVEFAKEQRDHGMSPFDAALSAARLRFRAVLMTAFSFILGVIPLLVATGAGAESRRAIGTSVFGGMLVATVVSVIVVPMLYYVIQVAAEKFGGAKPAAPATSPATSSDNTGHEA</sequence>
<name>A0A842HAX4_9BACT</name>
<dbReference type="InterPro" id="IPR000731">
    <property type="entry name" value="SSD"/>
</dbReference>
<keyword evidence="3" id="KW-0813">Transport</keyword>
<dbReference type="FunFam" id="3.30.70.1430:FF:000001">
    <property type="entry name" value="Efflux pump membrane transporter"/>
    <property type="match status" value="1"/>
</dbReference>
<dbReference type="Gene3D" id="3.30.70.1430">
    <property type="entry name" value="Multidrug efflux transporter AcrB pore domain"/>
    <property type="match status" value="2"/>
</dbReference>
<evidence type="ECO:0000259" key="10">
    <source>
        <dbReference type="PROSITE" id="PS50156"/>
    </source>
</evidence>
<dbReference type="NCBIfam" id="NF000282">
    <property type="entry name" value="RND_permease_1"/>
    <property type="match status" value="1"/>
</dbReference>
<dbReference type="AlphaFoldDB" id="A0A842HAX4"/>
<feature type="transmembrane region" description="Helical" evidence="9">
    <location>
        <begin position="997"/>
        <end position="1023"/>
    </location>
</feature>
<dbReference type="GO" id="GO:0009636">
    <property type="term" value="P:response to toxic substance"/>
    <property type="evidence" value="ECO:0007669"/>
    <property type="project" value="UniProtKB-ARBA"/>
</dbReference>
<keyword evidence="8 9" id="KW-0472">Membrane</keyword>
<evidence type="ECO:0000256" key="3">
    <source>
        <dbReference type="ARBA" id="ARBA00022448"/>
    </source>
</evidence>
<feature type="transmembrane region" description="Helical" evidence="9">
    <location>
        <begin position="864"/>
        <end position="883"/>
    </location>
</feature>
<dbReference type="InterPro" id="IPR027463">
    <property type="entry name" value="AcrB_DN_DC_subdom"/>
</dbReference>
<evidence type="ECO:0000313" key="11">
    <source>
        <dbReference type="EMBL" id="MBC2593430.1"/>
    </source>
</evidence>
<accession>A0A842HAX4</accession>
<feature type="transmembrane region" description="Helical" evidence="9">
    <location>
        <begin position="964"/>
        <end position="985"/>
    </location>
</feature>
<feature type="transmembrane region" description="Helical" evidence="9">
    <location>
        <begin position="534"/>
        <end position="553"/>
    </location>
</feature>
<evidence type="ECO:0000256" key="8">
    <source>
        <dbReference type="ARBA" id="ARBA00023136"/>
    </source>
</evidence>